<dbReference type="Pfam" id="PF13847">
    <property type="entry name" value="Methyltransf_31"/>
    <property type="match status" value="1"/>
</dbReference>
<dbReference type="GO" id="GO:0032259">
    <property type="term" value="P:methylation"/>
    <property type="evidence" value="ECO:0007669"/>
    <property type="project" value="UniProtKB-KW"/>
</dbReference>
<dbReference type="RefSeq" id="WP_182583622.1">
    <property type="nucleotide sequence ID" value="NZ_JABVCQ010000012.1"/>
</dbReference>
<reference evidence="2 3" key="1">
    <citation type="journal article" date="2020" name="Arch. Microbiol.">
        <title>The genome sequence of the giant phototrophic gammaproteobacterium Thiospirillum jenense gives insight into its physiological properties and phylogenetic relationships.</title>
        <authorList>
            <person name="Imhoff J.F."/>
            <person name="Meyer T.E."/>
            <person name="Kyndt J.A."/>
        </authorList>
    </citation>
    <scope>NUCLEOTIDE SEQUENCE [LARGE SCALE GENOMIC DNA]</scope>
    <source>
        <strain evidence="2 3">DSM 216</strain>
    </source>
</reference>
<keyword evidence="3" id="KW-1185">Reference proteome</keyword>
<evidence type="ECO:0000313" key="2">
    <source>
        <dbReference type="EMBL" id="MBB1125995.1"/>
    </source>
</evidence>
<dbReference type="Gene3D" id="3.40.50.150">
    <property type="entry name" value="Vaccinia Virus protein VP39"/>
    <property type="match status" value="1"/>
</dbReference>
<name>A0A839H9U3_9GAMM</name>
<dbReference type="InterPro" id="IPR025714">
    <property type="entry name" value="Methyltranfer_dom"/>
</dbReference>
<dbReference type="GO" id="GO:0016279">
    <property type="term" value="F:protein-lysine N-methyltransferase activity"/>
    <property type="evidence" value="ECO:0007669"/>
    <property type="project" value="TreeGrafter"/>
</dbReference>
<dbReference type="EMBL" id="JABVCQ010000012">
    <property type="protein sequence ID" value="MBB1125995.1"/>
    <property type="molecule type" value="Genomic_DNA"/>
</dbReference>
<dbReference type="PANTHER" id="PTHR12843:SF5">
    <property type="entry name" value="EEF1A LYSINE METHYLTRANSFERASE 2"/>
    <property type="match status" value="1"/>
</dbReference>
<dbReference type="Proteomes" id="UP000548632">
    <property type="component" value="Unassembled WGS sequence"/>
</dbReference>
<evidence type="ECO:0000259" key="1">
    <source>
        <dbReference type="Pfam" id="PF13847"/>
    </source>
</evidence>
<dbReference type="SUPFAM" id="SSF53335">
    <property type="entry name" value="S-adenosyl-L-methionine-dependent methyltransferases"/>
    <property type="match status" value="1"/>
</dbReference>
<keyword evidence="2" id="KW-0489">Methyltransferase</keyword>
<dbReference type="PANTHER" id="PTHR12843">
    <property type="entry name" value="PROTEIN-LYSINE N-METHYLTRANSFERASE METTL10"/>
    <property type="match status" value="1"/>
</dbReference>
<dbReference type="GO" id="GO:0005737">
    <property type="term" value="C:cytoplasm"/>
    <property type="evidence" value="ECO:0007669"/>
    <property type="project" value="TreeGrafter"/>
</dbReference>
<gene>
    <name evidence="2" type="ORF">HUK38_07095</name>
</gene>
<feature type="domain" description="Methyltransferase" evidence="1">
    <location>
        <begin position="43"/>
        <end position="154"/>
    </location>
</feature>
<dbReference type="CDD" id="cd02440">
    <property type="entry name" value="AdoMet_MTases"/>
    <property type="match status" value="1"/>
</dbReference>
<dbReference type="AlphaFoldDB" id="A0A839H9U3"/>
<accession>A0A839H9U3</accession>
<dbReference type="InterPro" id="IPR029063">
    <property type="entry name" value="SAM-dependent_MTases_sf"/>
</dbReference>
<evidence type="ECO:0000313" key="3">
    <source>
        <dbReference type="Proteomes" id="UP000548632"/>
    </source>
</evidence>
<protein>
    <submittedName>
        <fullName evidence="2">Class I SAM-dependent methyltransferase</fullName>
    </submittedName>
</protein>
<organism evidence="2 3">
    <name type="scientific">Thiospirillum jenense</name>
    <dbReference type="NCBI Taxonomy" id="1653858"/>
    <lineage>
        <taxon>Bacteria</taxon>
        <taxon>Pseudomonadati</taxon>
        <taxon>Pseudomonadota</taxon>
        <taxon>Gammaproteobacteria</taxon>
        <taxon>Chromatiales</taxon>
        <taxon>Chromatiaceae</taxon>
        <taxon>Thiospirillum</taxon>
    </lineage>
</organism>
<comment type="caution">
    <text evidence="2">The sequence shown here is derived from an EMBL/GenBank/DDBJ whole genome shotgun (WGS) entry which is preliminary data.</text>
</comment>
<keyword evidence="2" id="KW-0808">Transferase</keyword>
<proteinExistence type="predicted"/>
<sequence>MDTEKYNLVKDFWDSRAVLQNRAGTDDVLIKALEIEVLSSWIKDEMELLEFGCGNGVTAIELLKRKFVHIKGFDFSEKMIEHARLYAKNANMESRVQFAVADILDPPMLDEKFNIVYSERMLINLPNWEMQTVAINNMAHFLKPKGYLLLCENSQQGLEEINKLRVRVGLTEIIPPWHNIYLNDNNMESLNLGDCYLTKVVPYSATYYFISRVVNAWLAKQENRDPQYEDTINQLAFYLPLISECAQGKLWVFQKA</sequence>